<comment type="caution">
    <text evidence="6">The sequence shown here is derived from an EMBL/GenBank/DDBJ whole genome shotgun (WGS) entry which is preliminary data.</text>
</comment>
<dbReference type="SUPFAM" id="SSF48498">
    <property type="entry name" value="Tetracyclin repressor-like, C-terminal domain"/>
    <property type="match status" value="1"/>
</dbReference>
<protein>
    <submittedName>
        <fullName evidence="6">TetR family transcriptional regulator</fullName>
    </submittedName>
</protein>
<proteinExistence type="predicted"/>
<dbReference type="PANTHER" id="PTHR47506">
    <property type="entry name" value="TRANSCRIPTIONAL REGULATORY PROTEIN"/>
    <property type="match status" value="1"/>
</dbReference>
<dbReference type="EMBL" id="BOOC01000030">
    <property type="protein sequence ID" value="GIH42467.1"/>
    <property type="molecule type" value="Genomic_DNA"/>
</dbReference>
<dbReference type="PRINTS" id="PR00455">
    <property type="entry name" value="HTHTETR"/>
</dbReference>
<dbReference type="InterPro" id="IPR009057">
    <property type="entry name" value="Homeodomain-like_sf"/>
</dbReference>
<keyword evidence="7" id="KW-1185">Reference proteome</keyword>
<dbReference type="Pfam" id="PF00440">
    <property type="entry name" value="TetR_N"/>
    <property type="match status" value="1"/>
</dbReference>
<feature type="domain" description="HTH tetR-type" evidence="5">
    <location>
        <begin position="32"/>
        <end position="92"/>
    </location>
</feature>
<dbReference type="PROSITE" id="PS50977">
    <property type="entry name" value="HTH_TETR_2"/>
    <property type="match status" value="1"/>
</dbReference>
<organism evidence="6 7">
    <name type="scientific">Microbispora corallina</name>
    <dbReference type="NCBI Taxonomy" id="83302"/>
    <lineage>
        <taxon>Bacteria</taxon>
        <taxon>Bacillati</taxon>
        <taxon>Actinomycetota</taxon>
        <taxon>Actinomycetes</taxon>
        <taxon>Streptosporangiales</taxon>
        <taxon>Streptosporangiaceae</taxon>
        <taxon>Microbispora</taxon>
    </lineage>
</organism>
<evidence type="ECO:0000256" key="3">
    <source>
        <dbReference type="ARBA" id="ARBA00023163"/>
    </source>
</evidence>
<name>A0ABQ4G5V9_9ACTN</name>
<evidence type="ECO:0000256" key="1">
    <source>
        <dbReference type="ARBA" id="ARBA00023015"/>
    </source>
</evidence>
<evidence type="ECO:0000259" key="5">
    <source>
        <dbReference type="PROSITE" id="PS50977"/>
    </source>
</evidence>
<evidence type="ECO:0000313" key="7">
    <source>
        <dbReference type="Proteomes" id="UP000603904"/>
    </source>
</evidence>
<keyword evidence="1" id="KW-0805">Transcription regulation</keyword>
<dbReference type="PANTHER" id="PTHR47506:SF7">
    <property type="entry name" value="TRANSCRIPTIONAL REGULATORY PROTEIN"/>
    <property type="match status" value="1"/>
</dbReference>
<keyword evidence="3" id="KW-0804">Transcription</keyword>
<dbReference type="Gene3D" id="1.10.357.10">
    <property type="entry name" value="Tetracycline Repressor, domain 2"/>
    <property type="match status" value="1"/>
</dbReference>
<dbReference type="InterPro" id="IPR036271">
    <property type="entry name" value="Tet_transcr_reg_TetR-rel_C_sf"/>
</dbReference>
<keyword evidence="2 4" id="KW-0238">DNA-binding</keyword>
<dbReference type="SUPFAM" id="SSF46689">
    <property type="entry name" value="Homeodomain-like"/>
    <property type="match status" value="1"/>
</dbReference>
<sequence length="207" mass="22325">MSHIIVLVACLCAERTERDGWGMSRVSQAEARANRQRVVEAASRLFREKGVENVSIVDVMQSVGLTQGGFYKQFSSKEALVDEATAHALTERMKQLTALDEEHGGHEAAWSWLVDDYLSAHHRDDPGDGCPAVGFVADFARELRPRETYAAGVRDMADWVAPGEAGLVALATLVGAVLLARATAGTPVSDEIMKAVRHSEALALPVG</sequence>
<gene>
    <name evidence="6" type="ORF">Mco01_54670</name>
</gene>
<evidence type="ECO:0000256" key="4">
    <source>
        <dbReference type="PROSITE-ProRule" id="PRU00335"/>
    </source>
</evidence>
<reference evidence="6 7" key="1">
    <citation type="submission" date="2021-01" db="EMBL/GenBank/DDBJ databases">
        <title>Whole genome shotgun sequence of Microbispora corallina NBRC 16416.</title>
        <authorList>
            <person name="Komaki H."/>
            <person name="Tamura T."/>
        </authorList>
    </citation>
    <scope>NUCLEOTIDE SEQUENCE [LARGE SCALE GENOMIC DNA]</scope>
    <source>
        <strain evidence="6 7">NBRC 16416</strain>
    </source>
</reference>
<evidence type="ECO:0000313" key="6">
    <source>
        <dbReference type="EMBL" id="GIH42467.1"/>
    </source>
</evidence>
<feature type="DNA-binding region" description="H-T-H motif" evidence="4">
    <location>
        <begin position="55"/>
        <end position="74"/>
    </location>
</feature>
<dbReference type="InterPro" id="IPR001647">
    <property type="entry name" value="HTH_TetR"/>
</dbReference>
<dbReference type="Proteomes" id="UP000603904">
    <property type="component" value="Unassembled WGS sequence"/>
</dbReference>
<accession>A0ABQ4G5V9</accession>
<evidence type="ECO:0000256" key="2">
    <source>
        <dbReference type="ARBA" id="ARBA00023125"/>
    </source>
</evidence>
<dbReference type="Gene3D" id="1.10.10.60">
    <property type="entry name" value="Homeodomain-like"/>
    <property type="match status" value="1"/>
</dbReference>